<dbReference type="AlphaFoldDB" id="A0A0C3C8Q0"/>
<reference evidence="3" key="2">
    <citation type="submission" date="2015-01" db="EMBL/GenBank/DDBJ databases">
        <title>Evolutionary Origins and Diversification of the Mycorrhizal Mutualists.</title>
        <authorList>
            <consortium name="DOE Joint Genome Institute"/>
            <consortium name="Mycorrhizal Genomics Consortium"/>
            <person name="Kohler A."/>
            <person name="Kuo A."/>
            <person name="Nagy L.G."/>
            <person name="Floudas D."/>
            <person name="Copeland A."/>
            <person name="Barry K.W."/>
            <person name="Cichocki N."/>
            <person name="Veneault-Fourrey C."/>
            <person name="LaButti K."/>
            <person name="Lindquist E.A."/>
            <person name="Lipzen A."/>
            <person name="Lundell T."/>
            <person name="Morin E."/>
            <person name="Murat C."/>
            <person name="Riley R."/>
            <person name="Ohm R."/>
            <person name="Sun H."/>
            <person name="Tunlid A."/>
            <person name="Henrissat B."/>
            <person name="Grigoriev I.V."/>
            <person name="Hibbett D.S."/>
            <person name="Martin F."/>
        </authorList>
    </citation>
    <scope>NUCLEOTIDE SEQUENCE [LARGE SCALE GENOMIC DNA]</scope>
    <source>
        <strain evidence="3">Zn</strain>
    </source>
</reference>
<keyword evidence="1" id="KW-0732">Signal</keyword>
<name>A0A0C3C8Q0_OIDMZ</name>
<feature type="chain" id="PRO_5002162370" description="Small secreted protein" evidence="1">
    <location>
        <begin position="19"/>
        <end position="209"/>
    </location>
</feature>
<feature type="signal peptide" evidence="1">
    <location>
        <begin position="1"/>
        <end position="18"/>
    </location>
</feature>
<reference evidence="2 3" key="1">
    <citation type="submission" date="2014-04" db="EMBL/GenBank/DDBJ databases">
        <authorList>
            <consortium name="DOE Joint Genome Institute"/>
            <person name="Kuo A."/>
            <person name="Martino E."/>
            <person name="Perotto S."/>
            <person name="Kohler A."/>
            <person name="Nagy L.G."/>
            <person name="Floudas D."/>
            <person name="Copeland A."/>
            <person name="Barry K.W."/>
            <person name="Cichocki N."/>
            <person name="Veneault-Fourrey C."/>
            <person name="LaButti K."/>
            <person name="Lindquist E.A."/>
            <person name="Lipzen A."/>
            <person name="Lundell T."/>
            <person name="Morin E."/>
            <person name="Murat C."/>
            <person name="Sun H."/>
            <person name="Tunlid A."/>
            <person name="Henrissat B."/>
            <person name="Grigoriev I.V."/>
            <person name="Hibbett D.S."/>
            <person name="Martin F."/>
            <person name="Nordberg H.P."/>
            <person name="Cantor M.N."/>
            <person name="Hua S.X."/>
        </authorList>
    </citation>
    <scope>NUCLEOTIDE SEQUENCE [LARGE SCALE GENOMIC DNA]</scope>
    <source>
        <strain evidence="2 3">Zn</strain>
    </source>
</reference>
<evidence type="ECO:0008006" key="4">
    <source>
        <dbReference type="Google" id="ProtNLM"/>
    </source>
</evidence>
<evidence type="ECO:0000313" key="3">
    <source>
        <dbReference type="Proteomes" id="UP000054321"/>
    </source>
</evidence>
<accession>A0A0C3C8Q0</accession>
<proteinExistence type="predicted"/>
<evidence type="ECO:0000313" key="2">
    <source>
        <dbReference type="EMBL" id="KIM95278.1"/>
    </source>
</evidence>
<sequence length="209" mass="20818">MQIPISLAFYLLATSASAFPIGFGLEIRKLSNPNCSAASATAAATAATASPTVASQAKSAAVGSSASVLSPSTYNAIQISTGTAGNSKANADALFSAIDQSNLAGVSAEDLKVIQDTHDAAENAETEAFNPAIAAASGAAATALQNGKIANKVLKLTAEVLGLQIKQAQGTDESSDITAETTKLNNNIALDTKAAGQAMTPVSFDATIG</sequence>
<dbReference type="PANTHER" id="PTHR38849">
    <property type="entry name" value="SMALL SECRETED PROTEIN"/>
    <property type="match status" value="1"/>
</dbReference>
<dbReference type="EMBL" id="KN832887">
    <property type="protein sequence ID" value="KIM95278.1"/>
    <property type="molecule type" value="Genomic_DNA"/>
</dbReference>
<protein>
    <recommendedName>
        <fullName evidence="4">Small secreted protein</fullName>
    </recommendedName>
</protein>
<keyword evidence="3" id="KW-1185">Reference proteome</keyword>
<dbReference type="PANTHER" id="PTHR38849:SF1">
    <property type="entry name" value="SMALL SECRETED PROTEIN"/>
    <property type="match status" value="1"/>
</dbReference>
<dbReference type="OrthoDB" id="2151417at2759"/>
<evidence type="ECO:0000256" key="1">
    <source>
        <dbReference type="SAM" id="SignalP"/>
    </source>
</evidence>
<organism evidence="2 3">
    <name type="scientific">Oidiodendron maius (strain Zn)</name>
    <dbReference type="NCBI Taxonomy" id="913774"/>
    <lineage>
        <taxon>Eukaryota</taxon>
        <taxon>Fungi</taxon>
        <taxon>Dikarya</taxon>
        <taxon>Ascomycota</taxon>
        <taxon>Pezizomycotina</taxon>
        <taxon>Leotiomycetes</taxon>
        <taxon>Leotiomycetes incertae sedis</taxon>
        <taxon>Myxotrichaceae</taxon>
        <taxon>Oidiodendron</taxon>
    </lineage>
</organism>
<gene>
    <name evidence="2" type="ORF">OIDMADRAFT_183869</name>
</gene>
<dbReference type="Proteomes" id="UP000054321">
    <property type="component" value="Unassembled WGS sequence"/>
</dbReference>
<dbReference type="HOGENOM" id="CLU_095023_0_0_1"/>
<dbReference type="InParanoid" id="A0A0C3C8Q0"/>